<keyword evidence="1" id="KW-0472">Membrane</keyword>
<protein>
    <recommendedName>
        <fullName evidence="4">Na+-transporting malonate decarboxylase, carboxybiotin decarboxylase subunit, madB</fullName>
    </recommendedName>
</protein>
<sequence>MDTIFVVLHILFGLGSFIGSLLLVWGFKETFQTLTAIQKSGIILTVISLFATIAVTMFSKGNVLLAILFVLLGGITCAALGKKKTA</sequence>
<dbReference type="HOGENOM" id="CLU_189807_0_0_9"/>
<evidence type="ECO:0000256" key="1">
    <source>
        <dbReference type="SAM" id="Phobius"/>
    </source>
</evidence>
<dbReference type="RefSeq" id="WP_010769085.1">
    <property type="nucleotide sequence ID" value="NZ_KB946329.1"/>
</dbReference>
<feature type="transmembrane region" description="Helical" evidence="1">
    <location>
        <begin position="39"/>
        <end position="57"/>
    </location>
</feature>
<feature type="transmembrane region" description="Helical" evidence="1">
    <location>
        <begin position="63"/>
        <end position="81"/>
    </location>
</feature>
<proteinExistence type="predicted"/>
<keyword evidence="1" id="KW-1133">Transmembrane helix</keyword>
<dbReference type="AlphaFoldDB" id="R3TM41"/>
<dbReference type="Proteomes" id="UP000013785">
    <property type="component" value="Unassembled WGS sequence"/>
</dbReference>
<keyword evidence="3" id="KW-1185">Reference proteome</keyword>
<comment type="caution">
    <text evidence="2">The sequence shown here is derived from an EMBL/GenBank/DDBJ whole genome shotgun (WGS) entry which is preliminary data.</text>
</comment>
<keyword evidence="1" id="KW-0812">Transmembrane</keyword>
<dbReference type="OrthoDB" id="2316088at2"/>
<dbReference type="EMBL" id="AJAT01000017">
    <property type="protein sequence ID" value="EOL42093.1"/>
    <property type="molecule type" value="Genomic_DNA"/>
</dbReference>
<name>R3TM41_9ENTE</name>
<evidence type="ECO:0008006" key="4">
    <source>
        <dbReference type="Google" id="ProtNLM"/>
    </source>
</evidence>
<gene>
    <name evidence="2" type="ORF">UC3_02441</name>
</gene>
<evidence type="ECO:0000313" key="3">
    <source>
        <dbReference type="Proteomes" id="UP000013785"/>
    </source>
</evidence>
<organism evidence="2 3">
    <name type="scientific">Enterococcus phoeniculicola ATCC BAA-412</name>
    <dbReference type="NCBI Taxonomy" id="1158610"/>
    <lineage>
        <taxon>Bacteria</taxon>
        <taxon>Bacillati</taxon>
        <taxon>Bacillota</taxon>
        <taxon>Bacilli</taxon>
        <taxon>Lactobacillales</taxon>
        <taxon>Enterococcaceae</taxon>
        <taxon>Enterococcus</taxon>
    </lineage>
</organism>
<feature type="transmembrane region" description="Helical" evidence="1">
    <location>
        <begin position="6"/>
        <end position="27"/>
    </location>
</feature>
<dbReference type="PATRIC" id="fig|1158610.3.peg.2419"/>
<dbReference type="eggNOG" id="ENOG502ZJWD">
    <property type="taxonomic scope" value="Bacteria"/>
</dbReference>
<reference evidence="2 3" key="1">
    <citation type="submission" date="2013-02" db="EMBL/GenBank/DDBJ databases">
        <title>The Genome Sequence of Enterococcus phoeniculicola BAA-412.</title>
        <authorList>
            <consortium name="The Broad Institute Genome Sequencing Platform"/>
            <consortium name="The Broad Institute Genome Sequencing Center for Infectious Disease"/>
            <person name="Earl A.M."/>
            <person name="Gilmore M.S."/>
            <person name="Lebreton F."/>
            <person name="Walker B."/>
            <person name="Young S.K."/>
            <person name="Zeng Q."/>
            <person name="Gargeya S."/>
            <person name="Fitzgerald M."/>
            <person name="Haas B."/>
            <person name="Abouelleil A."/>
            <person name="Alvarado L."/>
            <person name="Arachchi H.M."/>
            <person name="Berlin A.M."/>
            <person name="Chapman S.B."/>
            <person name="Dewar J."/>
            <person name="Goldberg J."/>
            <person name="Griggs A."/>
            <person name="Gujja S."/>
            <person name="Hansen M."/>
            <person name="Howarth C."/>
            <person name="Imamovic A."/>
            <person name="Larimer J."/>
            <person name="McCowan C."/>
            <person name="Murphy C."/>
            <person name="Neiman D."/>
            <person name="Pearson M."/>
            <person name="Priest M."/>
            <person name="Roberts A."/>
            <person name="Saif S."/>
            <person name="Shea T."/>
            <person name="Sisk P."/>
            <person name="Sykes S."/>
            <person name="Wortman J."/>
            <person name="Nusbaum C."/>
            <person name="Birren B."/>
        </authorList>
    </citation>
    <scope>NUCLEOTIDE SEQUENCE [LARGE SCALE GENOMIC DNA]</scope>
    <source>
        <strain evidence="2 3">ATCC BAA-412</strain>
    </source>
</reference>
<accession>R3TM41</accession>
<evidence type="ECO:0000313" key="2">
    <source>
        <dbReference type="EMBL" id="EOL42093.1"/>
    </source>
</evidence>